<comment type="caution">
    <text evidence="1">The sequence shown here is derived from an EMBL/GenBank/DDBJ whole genome shotgun (WGS) entry which is preliminary data.</text>
</comment>
<name>A0ABY3CF90_9GAMM</name>
<evidence type="ECO:0000313" key="2">
    <source>
        <dbReference type="Proteomes" id="UP000733744"/>
    </source>
</evidence>
<keyword evidence="2" id="KW-1185">Reference proteome</keyword>
<dbReference type="InterPro" id="IPR026483">
    <property type="entry name" value="Cas_Csx17"/>
</dbReference>
<dbReference type="EMBL" id="RYFG02000025">
    <property type="protein sequence ID" value="TRX00748.1"/>
    <property type="molecule type" value="Genomic_DNA"/>
</dbReference>
<dbReference type="NCBIfam" id="TIGR04113">
    <property type="entry name" value="cas_csx17"/>
    <property type="match status" value="1"/>
</dbReference>
<gene>
    <name evidence="1" type="primary">csx17</name>
    <name evidence="1" type="ORF">EKO24_005355</name>
</gene>
<organism evidence="1 2">
    <name type="scientific">Candidatus Methylobacter oryzae</name>
    <dbReference type="NCBI Taxonomy" id="2497749"/>
    <lineage>
        <taxon>Bacteria</taxon>
        <taxon>Pseudomonadati</taxon>
        <taxon>Pseudomonadota</taxon>
        <taxon>Gammaproteobacteria</taxon>
        <taxon>Methylococcales</taxon>
        <taxon>Methylococcaceae</taxon>
        <taxon>Methylobacter</taxon>
    </lineage>
</organism>
<dbReference type="Proteomes" id="UP000733744">
    <property type="component" value="Unassembled WGS sequence"/>
</dbReference>
<proteinExistence type="predicted"/>
<evidence type="ECO:0000313" key="1">
    <source>
        <dbReference type="EMBL" id="TRX00748.1"/>
    </source>
</evidence>
<accession>A0ABY3CF90</accession>
<reference evidence="1 2" key="1">
    <citation type="journal article" date="2019" name="Antonie Van Leeuwenhoek">
        <title>Description of 'Ca. Methylobacter oryzae' KRF1, a novel species from the environmentally important Methylobacter clade 2.</title>
        <authorList>
            <person name="Khatri K."/>
            <person name="Mohite J.A."/>
            <person name="Pandit P.S."/>
            <person name="Bahulikar R."/>
            <person name="Rahalkar M.C."/>
        </authorList>
    </citation>
    <scope>NUCLEOTIDE SEQUENCE [LARGE SCALE GENOMIC DNA]</scope>
    <source>
        <strain evidence="1 2">KRF1</strain>
    </source>
</reference>
<protein>
    <submittedName>
        <fullName evidence="1">Type I-U CRISPR-associated protein Csx17</fullName>
    </submittedName>
</protein>
<sequence length="757" mass="83767">MKHWCASPTGEHRIKNKNNGRYTMTQTILLKGCSPTPLAHYLKALGILRLVAEQKDPDAKGCWRNEGFVLNSSLDEQALQQFFLEEYRPTPIIAPWNGGSGFYYQESKSKDIDPATGKKQKSGIRNQPTEATRTVEALLNSEAPRLAEYRRLLEQSRRMLAQSGFKESPKNEDKNTVLQMIRNSFPDSFLVWLDAALLISQDKTFFPPLLGTGGNDGNLDFTNNFMQRQLQLFDAKDGIANQAASSWLLSALFELPTSHLQKDAAIGQFSPGNAGGPNATAGFESSSLINPWDFVLMLEGALLFAANATRRFQQDKAGALSYPFTVRNSGGGSGSSKQTDEANARAEIWLPLWHNPATLAELKALFQEGRATIGRRPAKDGLDFARAVAALGVDRGIGEFQRYGFMMRSGKAYLATPMGRMQTRRNPAADLIQELDKARFLDNLRSFARKAEAPGRIVSLVHQLENRLFELTRSSNPKTVQEILILLGKLQRALSLSGKGREAIRRPIPWLSPAWSLNADDGSAEFRLACALAGLSEKDGLPMRVHLAPIKAKEQAWDEYSRIAVWSEGSFENNMVTLLRTRLLAAERLQHQDKPFGFGFGADCSDIAAFLESVTDDRRIGDLMQGLALIKNIPRNSVGQHERKPQSVLPGAYVVLKPFFTTDEVLQKTGFLPLDCKLPFRAEILAGLAANQSDKAVKLAWDKLRHAGVALPAFPNQPPCVLGIDGQRLLAALVIPIEFGQLATILRSITRQQKQKD</sequence>